<keyword evidence="4" id="KW-0732">Signal</keyword>
<accession>A0A386AVR7</accession>
<dbReference type="PANTHER" id="PTHR10380">
    <property type="entry name" value="CUTICLE PROTEIN"/>
    <property type="match status" value="1"/>
</dbReference>
<dbReference type="InterPro" id="IPR000618">
    <property type="entry name" value="Insect_cuticle"/>
</dbReference>
<dbReference type="PROSITE" id="PS51257">
    <property type="entry name" value="PROKAR_LIPOPROTEIN"/>
    <property type="match status" value="1"/>
</dbReference>
<reference evidence="5" key="1">
    <citation type="submission" date="2018-01" db="EMBL/GenBank/DDBJ databases">
        <title>Identification, Characterization and Larval Biology of a Rhizocephalan Barnacle, Sacculina yatsui Boschma, 1936, from the Oga Peninsula, Akita, Japan (Crustacea: Cirripedia: Sacculinidae).</title>
        <authorList>
            <person name="Kobayashi M."/>
            <person name="Wong Y.H."/>
            <person name="Oguro-Okano M."/>
            <person name="Dreyer N."/>
            <person name="Hoeg J.T."/>
            <person name="Yoshida R."/>
            <person name="Okano K."/>
        </authorList>
    </citation>
    <scope>NUCLEOTIDE SEQUENCE</scope>
</reference>
<dbReference type="PANTHER" id="PTHR10380:SF173">
    <property type="entry name" value="CUTICULAR PROTEIN 47EF, ISOFORM C-RELATED"/>
    <property type="match status" value="1"/>
</dbReference>
<dbReference type="GO" id="GO:0062129">
    <property type="term" value="C:chitin-based extracellular matrix"/>
    <property type="evidence" value="ECO:0007669"/>
    <property type="project" value="TreeGrafter"/>
</dbReference>
<feature type="signal peptide" evidence="4">
    <location>
        <begin position="1"/>
        <end position="15"/>
    </location>
</feature>
<dbReference type="EMBL" id="MG817464">
    <property type="protein sequence ID" value="AYC63224.1"/>
    <property type="molecule type" value="mRNA"/>
</dbReference>
<dbReference type="Pfam" id="PF00379">
    <property type="entry name" value="Chitin_bind_4"/>
    <property type="match status" value="2"/>
</dbReference>
<evidence type="ECO:0000313" key="5">
    <source>
        <dbReference type="EMBL" id="AYC63224.1"/>
    </source>
</evidence>
<name>A0A386AVR7_9CRUS</name>
<proteinExistence type="evidence at transcript level"/>
<feature type="compositionally biased region" description="Low complexity" evidence="3">
    <location>
        <begin position="253"/>
        <end position="262"/>
    </location>
</feature>
<keyword evidence="1 2" id="KW-0193">Cuticle</keyword>
<dbReference type="PROSITE" id="PS51155">
    <property type="entry name" value="CHIT_BIND_RR_2"/>
    <property type="match status" value="1"/>
</dbReference>
<evidence type="ECO:0000256" key="4">
    <source>
        <dbReference type="SAM" id="SignalP"/>
    </source>
</evidence>
<dbReference type="AlphaFoldDB" id="A0A386AVR7"/>
<sequence length="833" mass="88306">MKLILLSLAVVGCGCWKLPAIPSGQRSQYYTQQSDGSYKFGFDSTQGLYHVQQADGANEVQGSFGGAGDRIQYTAGVDGFRVFSTDHEPSSGVQQVYHHEHQGQQQEQEQVQEQEEEEQVANDATVEVSVAAAQLPQQVEDTAEVAEAKRRFHIAYSMAAQAAQDAPDTDIINSESSSMLNHNQHQQVYFSAGGHQASSSSSAHATIDQLLTHPVQVEDTEAVSIAKAKFHQAYAAAAQAAADAPDTDIITADSSNSQSQAASEHHISASTGHHKYSMVNIANNNIEEATMEHLLTHPVQVEDTAEVAHAKKEFHKAFQAAAQAAAAAPDTNIITVEVTQQDDQANDEQAAVAVASSSSSDASGEQHSSSASVQQATLDQLLTLPIQVEDTAEVARAKVEFQKAYDAAAAAAEAAPDTDVIAAETSQVSHSDATSAAHVSKAAIAAASSEAAANVQVQHATMEQLLTHPVQVEDTEEVAKAKAEFFRLYAAAAAAADAAPDVNIVMKVSTPIVQAAMNANSAVSAMSHLHSMNTRPNIRFATLEELLTLPKPVEDTDEVKRAKIAFHAAYKAAAAAAEEAEDISVVSDSANTQEQETPESNSVYHMDSSLMTHDEMAHTQSDSGLSSNDASQILSLTSNHMDDGSYQFAYETEDSSRQEMADSMNNVQGSYSYIGNDQRKRVVNYKAGADIGFVVSGDHLPQQVEDAADVEAAKAAFKAAYEAALANSGQSGQSSASVATSYGAPVAASISFMPVHTMTASTGDNSDKAESVEMSHQMNMIPVPLAAVPVHHTLHHVQHAGDDGVITYSLQDGVVVMQADGFSSPQKFGYTFN</sequence>
<feature type="region of interest" description="Disordered" evidence="3">
    <location>
        <begin position="253"/>
        <end position="274"/>
    </location>
</feature>
<dbReference type="GO" id="GO:0008010">
    <property type="term" value="F:structural constituent of chitin-based larval cuticle"/>
    <property type="evidence" value="ECO:0007669"/>
    <property type="project" value="TreeGrafter"/>
</dbReference>
<feature type="region of interest" description="Disordered" evidence="3">
    <location>
        <begin position="88"/>
        <end position="122"/>
    </location>
</feature>
<evidence type="ECO:0000256" key="2">
    <source>
        <dbReference type="PROSITE-ProRule" id="PRU00497"/>
    </source>
</evidence>
<dbReference type="InterPro" id="IPR050468">
    <property type="entry name" value="Cuticle_Struct_Prot"/>
</dbReference>
<feature type="region of interest" description="Disordered" evidence="3">
    <location>
        <begin position="344"/>
        <end position="372"/>
    </location>
</feature>
<evidence type="ECO:0000256" key="3">
    <source>
        <dbReference type="SAM" id="MobiDB-lite"/>
    </source>
</evidence>
<organism evidence="5">
    <name type="scientific">Parasacculina yatsui</name>
    <dbReference type="NCBI Taxonomy" id="2836420"/>
    <lineage>
        <taxon>Eukaryota</taxon>
        <taxon>Metazoa</taxon>
        <taxon>Ecdysozoa</taxon>
        <taxon>Arthropoda</taxon>
        <taxon>Crustacea</taxon>
        <taxon>Multicrustacea</taxon>
        <taxon>Cirripedia</taxon>
        <taxon>Rhizocephala</taxon>
        <taxon>Polyascidae</taxon>
        <taxon>Parasacculina</taxon>
    </lineage>
</organism>
<evidence type="ECO:0000256" key="1">
    <source>
        <dbReference type="ARBA" id="ARBA00022460"/>
    </source>
</evidence>
<feature type="chain" id="PRO_5017457644" evidence="4">
    <location>
        <begin position="16"/>
        <end position="833"/>
    </location>
</feature>
<feature type="compositionally biased region" description="Acidic residues" evidence="3">
    <location>
        <begin position="110"/>
        <end position="120"/>
    </location>
</feature>
<protein>
    <submittedName>
        <fullName evidence="5">Insect cuticle domain protein</fullName>
    </submittedName>
</protein>